<evidence type="ECO:0000313" key="6">
    <source>
        <dbReference type="EMBL" id="RDJ10584.1"/>
    </source>
</evidence>
<dbReference type="InterPro" id="IPR058627">
    <property type="entry name" value="MdtA-like_C"/>
</dbReference>
<proteinExistence type="inferred from homology"/>
<comment type="similarity">
    <text evidence="1">Belongs to the membrane fusion protein (MFP) (TC 8.A.1) family.</text>
</comment>
<evidence type="ECO:0000259" key="3">
    <source>
        <dbReference type="Pfam" id="PF25876"/>
    </source>
</evidence>
<dbReference type="Gene3D" id="2.40.50.100">
    <property type="match status" value="1"/>
</dbReference>
<evidence type="ECO:0000256" key="2">
    <source>
        <dbReference type="SAM" id="Coils"/>
    </source>
</evidence>
<sequence>MKTHLATSKSRAMFGVSVAILATILVAGCRDEEEASERPPRPVRTVAVSFNPEDTYGSLVGEIRPRTETSFSFRQGGEVRERDVEVGDLVEIDTVLARLDTEDAQDAMRKAEANLFAAQAQFQNAETERARQQQLYPRTSTRQAFDAATAQASMAQAGVDAAQAGLRIAQTNLDNRVLKANAAGVVTAIGGEVGQIVGGGQMVVRVAQLGPRDAVFQVPEATIQTTGGDARVDVQLLSNPSIKATGTVREISPTADPITRNFTVRVGLDTAPNEFRFGSAVRGTIRLAGEPAARLPITALFSQGSESAVWVVDAASKTTKLVPVEVHRFDTKDFLVTKGLSSGDNVVVAGVQQLRPGMPVRLLEGSVE</sequence>
<dbReference type="Pfam" id="PF25954">
    <property type="entry name" value="Beta-barrel_RND_2"/>
    <property type="match status" value="1"/>
</dbReference>
<dbReference type="NCBIfam" id="TIGR01730">
    <property type="entry name" value="RND_mfp"/>
    <property type="match status" value="1"/>
</dbReference>
<dbReference type="Gene3D" id="1.10.287.470">
    <property type="entry name" value="Helix hairpin bin"/>
    <property type="match status" value="1"/>
</dbReference>
<evidence type="ECO:0000256" key="1">
    <source>
        <dbReference type="ARBA" id="ARBA00009477"/>
    </source>
</evidence>
<organism evidence="6 7">
    <name type="scientific">Rhizobium grahamii</name>
    <dbReference type="NCBI Taxonomy" id="1120045"/>
    <lineage>
        <taxon>Bacteria</taxon>
        <taxon>Pseudomonadati</taxon>
        <taxon>Pseudomonadota</taxon>
        <taxon>Alphaproteobacteria</taxon>
        <taxon>Hyphomicrobiales</taxon>
        <taxon>Rhizobiaceae</taxon>
        <taxon>Rhizobium/Agrobacterium group</taxon>
        <taxon>Rhizobium</taxon>
    </lineage>
</organism>
<dbReference type="InterPro" id="IPR058792">
    <property type="entry name" value="Beta-barrel_RND_2"/>
</dbReference>
<dbReference type="Proteomes" id="UP000254939">
    <property type="component" value="Unassembled WGS sequence"/>
</dbReference>
<dbReference type="Gene3D" id="2.40.420.20">
    <property type="match status" value="1"/>
</dbReference>
<dbReference type="SUPFAM" id="SSF111369">
    <property type="entry name" value="HlyD-like secretion proteins"/>
    <property type="match status" value="1"/>
</dbReference>
<feature type="domain" description="CusB-like beta-barrel" evidence="4">
    <location>
        <begin position="216"/>
        <end position="282"/>
    </location>
</feature>
<feature type="domain" description="Multidrug resistance protein MdtA-like alpha-helical hairpin" evidence="3">
    <location>
        <begin position="109"/>
        <end position="174"/>
    </location>
</feature>
<dbReference type="OrthoDB" id="9813967at2"/>
<name>A0A370KNU4_9HYPH</name>
<dbReference type="PANTHER" id="PTHR30469:SF38">
    <property type="entry name" value="HLYD FAMILY SECRETION PROTEIN"/>
    <property type="match status" value="1"/>
</dbReference>
<feature type="coiled-coil region" evidence="2">
    <location>
        <begin position="101"/>
        <end position="128"/>
    </location>
</feature>
<accession>A0A370KNU4</accession>
<gene>
    <name evidence="6" type="ORF">B5K06_16280</name>
</gene>
<evidence type="ECO:0000313" key="7">
    <source>
        <dbReference type="Proteomes" id="UP000254939"/>
    </source>
</evidence>
<evidence type="ECO:0000259" key="5">
    <source>
        <dbReference type="Pfam" id="PF25967"/>
    </source>
</evidence>
<reference evidence="6 7" key="1">
    <citation type="submission" date="2017-03" db="EMBL/GenBank/DDBJ databases">
        <title>Genome analysis of Rhizobial strains effectives or ineffectives for nitrogen fixation isolated from bean seeds.</title>
        <authorList>
            <person name="Peralta H."/>
            <person name="Aguilar-Vera A."/>
            <person name="Mora Y."/>
            <person name="Vargas-Lagunas C."/>
            <person name="Girard L."/>
            <person name="Mora J."/>
        </authorList>
    </citation>
    <scope>NUCLEOTIDE SEQUENCE [LARGE SCALE GENOMIC DNA]</scope>
    <source>
        <strain evidence="6 7">CCGM3</strain>
    </source>
</reference>
<dbReference type="AlphaFoldDB" id="A0A370KNU4"/>
<dbReference type="EMBL" id="NAAC01000016">
    <property type="protein sequence ID" value="RDJ10584.1"/>
    <property type="molecule type" value="Genomic_DNA"/>
</dbReference>
<dbReference type="PROSITE" id="PS51257">
    <property type="entry name" value="PROKAR_LIPOPROTEIN"/>
    <property type="match status" value="1"/>
</dbReference>
<dbReference type="RefSeq" id="WP_114713731.1">
    <property type="nucleotide sequence ID" value="NZ_KZ857259.1"/>
</dbReference>
<dbReference type="InterPro" id="IPR006143">
    <property type="entry name" value="RND_pump_MFP"/>
</dbReference>
<protein>
    <submittedName>
        <fullName evidence="6">Efflux transporter periplasmic adaptor subunit</fullName>
    </submittedName>
</protein>
<dbReference type="PANTHER" id="PTHR30469">
    <property type="entry name" value="MULTIDRUG RESISTANCE PROTEIN MDTA"/>
    <property type="match status" value="1"/>
</dbReference>
<dbReference type="GO" id="GO:0015562">
    <property type="term" value="F:efflux transmembrane transporter activity"/>
    <property type="evidence" value="ECO:0007669"/>
    <property type="project" value="TreeGrafter"/>
</dbReference>
<comment type="caution">
    <text evidence="6">The sequence shown here is derived from an EMBL/GenBank/DDBJ whole genome shotgun (WGS) entry which is preliminary data.</text>
</comment>
<dbReference type="Pfam" id="PF25876">
    <property type="entry name" value="HH_MFP_RND"/>
    <property type="match status" value="1"/>
</dbReference>
<feature type="domain" description="Multidrug resistance protein MdtA-like C-terminal permuted SH3" evidence="5">
    <location>
        <begin position="304"/>
        <end position="352"/>
    </location>
</feature>
<dbReference type="GO" id="GO:1990281">
    <property type="term" value="C:efflux pump complex"/>
    <property type="evidence" value="ECO:0007669"/>
    <property type="project" value="TreeGrafter"/>
</dbReference>
<keyword evidence="2" id="KW-0175">Coiled coil</keyword>
<dbReference type="InterPro" id="IPR058624">
    <property type="entry name" value="MdtA-like_HH"/>
</dbReference>
<evidence type="ECO:0000259" key="4">
    <source>
        <dbReference type="Pfam" id="PF25954"/>
    </source>
</evidence>
<dbReference type="Pfam" id="PF25967">
    <property type="entry name" value="RND-MFP_C"/>
    <property type="match status" value="1"/>
</dbReference>
<dbReference type="Gene3D" id="2.40.30.170">
    <property type="match status" value="1"/>
</dbReference>